<evidence type="ECO:0000256" key="1">
    <source>
        <dbReference type="SAM" id="MobiDB-lite"/>
    </source>
</evidence>
<protein>
    <submittedName>
        <fullName evidence="2">Uncharacterized protein</fullName>
    </submittedName>
</protein>
<name>A0AA86VA45_9FABA</name>
<organism evidence="2 3">
    <name type="scientific">Sphenostylis stenocarpa</name>
    <dbReference type="NCBI Taxonomy" id="92480"/>
    <lineage>
        <taxon>Eukaryota</taxon>
        <taxon>Viridiplantae</taxon>
        <taxon>Streptophyta</taxon>
        <taxon>Embryophyta</taxon>
        <taxon>Tracheophyta</taxon>
        <taxon>Spermatophyta</taxon>
        <taxon>Magnoliopsida</taxon>
        <taxon>eudicotyledons</taxon>
        <taxon>Gunneridae</taxon>
        <taxon>Pentapetalae</taxon>
        <taxon>rosids</taxon>
        <taxon>fabids</taxon>
        <taxon>Fabales</taxon>
        <taxon>Fabaceae</taxon>
        <taxon>Papilionoideae</taxon>
        <taxon>50 kb inversion clade</taxon>
        <taxon>NPAAA clade</taxon>
        <taxon>indigoferoid/millettioid clade</taxon>
        <taxon>Phaseoleae</taxon>
        <taxon>Sphenostylis</taxon>
    </lineage>
</organism>
<evidence type="ECO:0000313" key="2">
    <source>
        <dbReference type="EMBL" id="CAJ1932874.1"/>
    </source>
</evidence>
<dbReference type="Proteomes" id="UP001189624">
    <property type="component" value="Chromosome 2"/>
</dbReference>
<dbReference type="Gramene" id="rna-AYBTSS11_LOCUS6037">
    <property type="protein sequence ID" value="CAJ1932874.1"/>
    <property type="gene ID" value="gene-AYBTSS11_LOCUS6037"/>
</dbReference>
<dbReference type="EMBL" id="OY731399">
    <property type="protein sequence ID" value="CAJ1932874.1"/>
    <property type="molecule type" value="Genomic_DNA"/>
</dbReference>
<proteinExistence type="predicted"/>
<feature type="region of interest" description="Disordered" evidence="1">
    <location>
        <begin position="1"/>
        <end position="25"/>
    </location>
</feature>
<sequence length="54" mass="6459">MKRERKMKRFDVQNKGGRGGKKRKFHSVTHSLRFSDLHFRSVRSRLIRLCISVS</sequence>
<reference evidence="2" key="1">
    <citation type="submission" date="2023-10" db="EMBL/GenBank/DDBJ databases">
        <authorList>
            <person name="Domelevo Entfellner J.-B."/>
        </authorList>
    </citation>
    <scope>NUCLEOTIDE SEQUENCE</scope>
</reference>
<gene>
    <name evidence="2" type="ORF">AYBTSS11_LOCUS6037</name>
</gene>
<keyword evidence="3" id="KW-1185">Reference proteome</keyword>
<accession>A0AA86VA45</accession>
<evidence type="ECO:0000313" key="3">
    <source>
        <dbReference type="Proteomes" id="UP001189624"/>
    </source>
</evidence>
<dbReference type="AlphaFoldDB" id="A0AA86VA45"/>